<dbReference type="Proteomes" id="UP001265700">
    <property type="component" value="Unassembled WGS sequence"/>
</dbReference>
<dbReference type="PANTHER" id="PTHR43877">
    <property type="entry name" value="AMINOALKYLPHOSPHONATE N-ACETYLTRANSFERASE-RELATED-RELATED"/>
    <property type="match status" value="1"/>
</dbReference>
<protein>
    <submittedName>
        <fullName evidence="4">Ribosomal protein S18 acetylase RimI-like enzyme</fullName>
    </submittedName>
</protein>
<dbReference type="PROSITE" id="PS51186">
    <property type="entry name" value="GNAT"/>
    <property type="match status" value="1"/>
</dbReference>
<keyword evidence="1" id="KW-0808">Transferase</keyword>
<reference evidence="4 5" key="1">
    <citation type="submission" date="2023-07" db="EMBL/GenBank/DDBJ databases">
        <title>Sorghum-associated microbial communities from plants grown in Nebraska, USA.</title>
        <authorList>
            <person name="Schachtman D."/>
        </authorList>
    </citation>
    <scope>NUCLEOTIDE SEQUENCE [LARGE SCALE GENOMIC DNA]</scope>
    <source>
        <strain evidence="4 5">4249</strain>
    </source>
</reference>
<dbReference type="CDD" id="cd04301">
    <property type="entry name" value="NAT_SF"/>
    <property type="match status" value="1"/>
</dbReference>
<organism evidence="4 5">
    <name type="scientific">Hydrogenophaga palleronii</name>
    <dbReference type="NCBI Taxonomy" id="65655"/>
    <lineage>
        <taxon>Bacteria</taxon>
        <taxon>Pseudomonadati</taxon>
        <taxon>Pseudomonadota</taxon>
        <taxon>Betaproteobacteria</taxon>
        <taxon>Burkholderiales</taxon>
        <taxon>Comamonadaceae</taxon>
        <taxon>Hydrogenophaga</taxon>
    </lineage>
</organism>
<sequence>MRSFNEVEMRIREFSPELDSDVVRTCICELQDFGRAQDARMPPGRQISSRYLADLQEKCAMWKGAIFVAESGGQVVGFISVLAAVPVAEPLDGVTEEARVVDLYVADSARGLGLGKMLMTRAVSFVASHSARWLRVSVFAQNTSALEMYKKFGFSELELSLELDLKSQRLAQETP</sequence>
<evidence type="ECO:0000259" key="3">
    <source>
        <dbReference type="PROSITE" id="PS51186"/>
    </source>
</evidence>
<proteinExistence type="predicted"/>
<dbReference type="SUPFAM" id="SSF55729">
    <property type="entry name" value="Acyl-CoA N-acyltransferases (Nat)"/>
    <property type="match status" value="1"/>
</dbReference>
<dbReference type="InterPro" id="IPR000182">
    <property type="entry name" value="GNAT_dom"/>
</dbReference>
<evidence type="ECO:0000313" key="5">
    <source>
        <dbReference type="Proteomes" id="UP001265700"/>
    </source>
</evidence>
<dbReference type="InterPro" id="IPR016181">
    <property type="entry name" value="Acyl_CoA_acyltransferase"/>
</dbReference>
<gene>
    <name evidence="4" type="ORF">J2W49_001511</name>
</gene>
<keyword evidence="5" id="KW-1185">Reference proteome</keyword>
<feature type="domain" description="N-acetyltransferase" evidence="3">
    <location>
        <begin position="9"/>
        <end position="175"/>
    </location>
</feature>
<dbReference type="RefSeq" id="WP_310313715.1">
    <property type="nucleotide sequence ID" value="NZ_JAVDWU010000002.1"/>
</dbReference>
<dbReference type="PANTHER" id="PTHR43877:SF2">
    <property type="entry name" value="AMINOALKYLPHOSPHONATE N-ACETYLTRANSFERASE-RELATED"/>
    <property type="match status" value="1"/>
</dbReference>
<evidence type="ECO:0000256" key="2">
    <source>
        <dbReference type="ARBA" id="ARBA00023315"/>
    </source>
</evidence>
<evidence type="ECO:0000313" key="4">
    <source>
        <dbReference type="EMBL" id="MDR7149562.1"/>
    </source>
</evidence>
<keyword evidence="2" id="KW-0012">Acyltransferase</keyword>
<dbReference type="Pfam" id="PF00583">
    <property type="entry name" value="Acetyltransf_1"/>
    <property type="match status" value="1"/>
</dbReference>
<dbReference type="Gene3D" id="3.40.630.30">
    <property type="match status" value="1"/>
</dbReference>
<dbReference type="InterPro" id="IPR050832">
    <property type="entry name" value="Bact_Acetyltransf"/>
</dbReference>
<evidence type="ECO:0000256" key="1">
    <source>
        <dbReference type="ARBA" id="ARBA00022679"/>
    </source>
</evidence>
<name>A0ABU1WJW6_9BURK</name>
<comment type="caution">
    <text evidence="4">The sequence shown here is derived from an EMBL/GenBank/DDBJ whole genome shotgun (WGS) entry which is preliminary data.</text>
</comment>
<accession>A0ABU1WJW6</accession>
<dbReference type="EMBL" id="JAVDWU010000002">
    <property type="protein sequence ID" value="MDR7149562.1"/>
    <property type="molecule type" value="Genomic_DNA"/>
</dbReference>